<proteinExistence type="predicted"/>
<accession>A0ACB8DRU1</accession>
<dbReference type="Proteomes" id="UP000821865">
    <property type="component" value="Chromosome 10"/>
</dbReference>
<keyword evidence="2" id="KW-1185">Reference proteome</keyword>
<evidence type="ECO:0000313" key="2">
    <source>
        <dbReference type="Proteomes" id="UP000821865"/>
    </source>
</evidence>
<comment type="caution">
    <text evidence="1">The sequence shown here is derived from an EMBL/GenBank/DDBJ whole genome shotgun (WGS) entry which is preliminary data.</text>
</comment>
<evidence type="ECO:0000313" key="1">
    <source>
        <dbReference type="EMBL" id="KAH7975101.1"/>
    </source>
</evidence>
<sequence length="691" mass="75413">MNGGMASGPSDLNGIQVEIPCVDFGRLSARIESISLKFKACGVDLDKPCSKIADNASRCWITGHLPALNEAMRDAAMHLFERAPGKLALSSVPDANLDHQNPESTLLESVTLVYSLLKKHRCITRLDVGNTAVLFCYFPVLLCKALPQNKGLEQLRVHPDDVRGVWRDTRALTILSSALAKLSPGLDVLEVNELMPTVESVGGVVEAVRKGSLRHLVIKNGTSSKIGSRLFRAVRYSSSLSVLEIGGTKKLALSSAVILSDALKRNKTLRKLSIEWLAKDAVGTLLKSLKENTTLEELSLVYSYDEPNSILWEGFEAARVNRVLKCLKLVGVNLINSCALTIADILRENDALQEVCLSENSITDLGASALAKALQQNSTLKRLDISECTLSCDALSSFVESLSLNTTVECVRLGAVDVPETWTPSSPLTANHCARLDVTWNASGLEDWAASLRQGEHHFSRLCVGWTGDANSSGVIHWFAAVSASGVFLTELVINCPAAVAQECAEAVVSFLETTRSLKKLSVDLADHSYSYVAAIVRGLVRNKSVSEAKFRQSYLIDHVAKALQELLRTNRTLQRLAFKAYLNRGHAIQSLARALEDNFVLMSFDFDDPPLVSLYPILSILNRNQSLLNRAVDCVLNSSADDDSIRALRLLCESESLLDAVVEVSGKGRDECRSLVQESVRRLQSALENL</sequence>
<organism evidence="1 2">
    <name type="scientific">Dermacentor silvarum</name>
    <name type="common">Tick</name>
    <dbReference type="NCBI Taxonomy" id="543639"/>
    <lineage>
        <taxon>Eukaryota</taxon>
        <taxon>Metazoa</taxon>
        <taxon>Ecdysozoa</taxon>
        <taxon>Arthropoda</taxon>
        <taxon>Chelicerata</taxon>
        <taxon>Arachnida</taxon>
        <taxon>Acari</taxon>
        <taxon>Parasitiformes</taxon>
        <taxon>Ixodida</taxon>
        <taxon>Ixodoidea</taxon>
        <taxon>Ixodidae</taxon>
        <taxon>Rhipicephalinae</taxon>
        <taxon>Dermacentor</taxon>
    </lineage>
</organism>
<protein>
    <submittedName>
        <fullName evidence="1">Uncharacterized protein</fullName>
    </submittedName>
</protein>
<dbReference type="EMBL" id="CM023479">
    <property type="protein sequence ID" value="KAH7975101.1"/>
    <property type="molecule type" value="Genomic_DNA"/>
</dbReference>
<name>A0ACB8DRU1_DERSI</name>
<reference evidence="1" key="1">
    <citation type="submission" date="2020-05" db="EMBL/GenBank/DDBJ databases">
        <title>Large-scale comparative analyses of tick genomes elucidate their genetic diversity and vector capacities.</title>
        <authorList>
            <person name="Jia N."/>
            <person name="Wang J."/>
            <person name="Shi W."/>
            <person name="Du L."/>
            <person name="Sun Y."/>
            <person name="Zhan W."/>
            <person name="Jiang J."/>
            <person name="Wang Q."/>
            <person name="Zhang B."/>
            <person name="Ji P."/>
            <person name="Sakyi L.B."/>
            <person name="Cui X."/>
            <person name="Yuan T."/>
            <person name="Jiang B."/>
            <person name="Yang W."/>
            <person name="Lam T.T.-Y."/>
            <person name="Chang Q."/>
            <person name="Ding S."/>
            <person name="Wang X."/>
            <person name="Zhu J."/>
            <person name="Ruan X."/>
            <person name="Zhao L."/>
            <person name="Wei J."/>
            <person name="Que T."/>
            <person name="Du C."/>
            <person name="Cheng J."/>
            <person name="Dai P."/>
            <person name="Han X."/>
            <person name="Huang E."/>
            <person name="Gao Y."/>
            <person name="Liu J."/>
            <person name="Shao H."/>
            <person name="Ye R."/>
            <person name="Li L."/>
            <person name="Wei W."/>
            <person name="Wang X."/>
            <person name="Wang C."/>
            <person name="Yang T."/>
            <person name="Huo Q."/>
            <person name="Li W."/>
            <person name="Guo W."/>
            <person name="Chen H."/>
            <person name="Zhou L."/>
            <person name="Ni X."/>
            <person name="Tian J."/>
            <person name="Zhou Y."/>
            <person name="Sheng Y."/>
            <person name="Liu T."/>
            <person name="Pan Y."/>
            <person name="Xia L."/>
            <person name="Li J."/>
            <person name="Zhao F."/>
            <person name="Cao W."/>
        </authorList>
    </citation>
    <scope>NUCLEOTIDE SEQUENCE</scope>
    <source>
        <strain evidence="1">Dsil-2018</strain>
    </source>
</reference>
<gene>
    <name evidence="1" type="ORF">HPB49_023546</name>
</gene>